<dbReference type="InterPro" id="IPR020829">
    <property type="entry name" value="GlycerAld_3-P_DH_cat"/>
</dbReference>
<organism evidence="9 10">
    <name type="scientific">Candidatus Shapirobacteria bacterium CG_4_9_14_0_2_um_filter_39_11</name>
    <dbReference type="NCBI Taxonomy" id="1974478"/>
    <lineage>
        <taxon>Bacteria</taxon>
        <taxon>Candidatus Shapironibacteriota</taxon>
    </lineage>
</organism>
<dbReference type="CDD" id="cd18126">
    <property type="entry name" value="GAPDH_I_C"/>
    <property type="match status" value="1"/>
</dbReference>
<dbReference type="SUPFAM" id="SSF51735">
    <property type="entry name" value="NAD(P)-binding Rossmann-fold domains"/>
    <property type="match status" value="1"/>
</dbReference>
<dbReference type="Gene3D" id="3.40.50.720">
    <property type="entry name" value="NAD(P)-binding Rossmann-like Domain"/>
    <property type="match status" value="1"/>
</dbReference>
<dbReference type="Pfam" id="PF02800">
    <property type="entry name" value="Gp_dh_C"/>
    <property type="match status" value="1"/>
</dbReference>
<name>A0A2M8ESU4_9BACT</name>
<evidence type="ECO:0000256" key="5">
    <source>
        <dbReference type="PIRSR" id="PIRSR000149-3"/>
    </source>
</evidence>
<dbReference type="InterPro" id="IPR036291">
    <property type="entry name" value="NAD(P)-bd_dom_sf"/>
</dbReference>
<dbReference type="InterPro" id="IPR020828">
    <property type="entry name" value="GlycerAld_3-P_DH_NAD(P)-bd"/>
</dbReference>
<dbReference type="AlphaFoldDB" id="A0A2M8ESU4"/>
<proteinExistence type="inferred from homology"/>
<dbReference type="GO" id="GO:0050661">
    <property type="term" value="F:NADP binding"/>
    <property type="evidence" value="ECO:0007669"/>
    <property type="project" value="InterPro"/>
</dbReference>
<evidence type="ECO:0000256" key="7">
    <source>
        <dbReference type="RuleBase" id="RU000397"/>
    </source>
</evidence>
<feature type="site" description="Activates thiol group during catalysis" evidence="6">
    <location>
        <position position="188"/>
    </location>
</feature>
<comment type="caution">
    <text evidence="9">The sequence shown here is derived from an EMBL/GenBank/DDBJ whole genome shotgun (WGS) entry which is preliminary data.</text>
</comment>
<sequence>MIKVAINGFGRIGRVALRVILTKYLDKVKPVAINTSGSMDIVGWAHLFEYDSVYGKFKGRIEVEKGEGKEIGVMVINHQRIPVLAEREPAKIPWKKYNVDVVIESTGVFHDRKSASAHLEAGAKKVVVSAQAKEPKEIKTFIIGVNEDKYRGELVIDNASCTTNCVAPVAKVIMENFGIQKALMTTVHAYTADQELVDGSHKDLRRARAAAVNIVPTSTGAIVSLIEVLPSLKGLFDGLALRVPIVCGSVADFSFVTTKRTSVEEVNKIFTKAAQGEYKGIIEVSDKPLVSTDIIGNSASAIVDLGLTQVIDGDLVKVVAWYDNEWGYCCRLIEEAIWIDKD</sequence>
<keyword evidence="5" id="KW-0547">Nucleotide-binding</keyword>
<evidence type="ECO:0000259" key="8">
    <source>
        <dbReference type="SMART" id="SM00846"/>
    </source>
</evidence>
<evidence type="ECO:0000256" key="4">
    <source>
        <dbReference type="PIRSR" id="PIRSR000149-2"/>
    </source>
</evidence>
<keyword evidence="5" id="KW-0520">NAD</keyword>
<dbReference type="Gene3D" id="3.30.360.10">
    <property type="entry name" value="Dihydrodipicolinate Reductase, domain 2"/>
    <property type="match status" value="1"/>
</dbReference>
<evidence type="ECO:0000256" key="6">
    <source>
        <dbReference type="PIRSR" id="PIRSR000149-4"/>
    </source>
</evidence>
<dbReference type="NCBIfam" id="TIGR01534">
    <property type="entry name" value="GAPDH-I"/>
    <property type="match status" value="1"/>
</dbReference>
<feature type="binding site" evidence="4">
    <location>
        <position position="191"/>
    </location>
    <ligand>
        <name>D-glyceraldehyde 3-phosphate</name>
        <dbReference type="ChEBI" id="CHEBI:59776"/>
    </ligand>
</feature>
<evidence type="ECO:0000313" key="9">
    <source>
        <dbReference type="EMBL" id="PJC28195.1"/>
    </source>
</evidence>
<dbReference type="FunFam" id="3.30.360.10:FF:000002">
    <property type="entry name" value="Glyceraldehyde-3-phosphate dehydrogenase"/>
    <property type="match status" value="1"/>
</dbReference>
<dbReference type="EMBL" id="PFSF01000029">
    <property type="protein sequence ID" value="PJC28195.1"/>
    <property type="molecule type" value="Genomic_DNA"/>
</dbReference>
<feature type="binding site" evidence="5">
    <location>
        <begin position="11"/>
        <end position="12"/>
    </location>
    <ligand>
        <name>NAD(+)</name>
        <dbReference type="ChEBI" id="CHEBI:57540"/>
    </ligand>
</feature>
<dbReference type="Proteomes" id="UP000229816">
    <property type="component" value="Unassembled WGS sequence"/>
</dbReference>
<dbReference type="GO" id="GO:0006006">
    <property type="term" value="P:glucose metabolic process"/>
    <property type="evidence" value="ECO:0007669"/>
    <property type="project" value="InterPro"/>
</dbReference>
<feature type="binding site" evidence="5">
    <location>
        <position position="129"/>
    </location>
    <ligand>
        <name>NAD(+)</name>
        <dbReference type="ChEBI" id="CHEBI:57540"/>
    </ligand>
</feature>
<feature type="active site" description="Nucleophile" evidence="3">
    <location>
        <position position="161"/>
    </location>
</feature>
<dbReference type="InterPro" id="IPR006424">
    <property type="entry name" value="Glyceraldehyde-3-P_DH_1"/>
</dbReference>
<dbReference type="SMART" id="SM00846">
    <property type="entry name" value="Gp_dh_N"/>
    <property type="match status" value="1"/>
</dbReference>
<evidence type="ECO:0000256" key="3">
    <source>
        <dbReference type="PIRSR" id="PIRSR000149-1"/>
    </source>
</evidence>
<dbReference type="SUPFAM" id="SSF55347">
    <property type="entry name" value="Glyceraldehyde-3-phosphate dehydrogenase-like, C-terminal domain"/>
    <property type="match status" value="1"/>
</dbReference>
<evidence type="ECO:0000256" key="1">
    <source>
        <dbReference type="ARBA" id="ARBA00007406"/>
    </source>
</evidence>
<dbReference type="CDD" id="cd05214">
    <property type="entry name" value="GAPDH_I_N"/>
    <property type="match status" value="1"/>
</dbReference>
<dbReference type="PIRSF" id="PIRSF000149">
    <property type="entry name" value="GAP_DH"/>
    <property type="match status" value="1"/>
</dbReference>
<dbReference type="GO" id="GO:0016620">
    <property type="term" value="F:oxidoreductase activity, acting on the aldehyde or oxo group of donors, NAD or NADP as acceptor"/>
    <property type="evidence" value="ECO:0007669"/>
    <property type="project" value="InterPro"/>
</dbReference>
<feature type="binding site" evidence="4">
    <location>
        <begin position="160"/>
        <end position="162"/>
    </location>
    <ligand>
        <name>D-glyceraldehyde 3-phosphate</name>
        <dbReference type="ChEBI" id="CHEBI:59776"/>
    </ligand>
</feature>
<feature type="binding site" evidence="5">
    <location>
        <position position="324"/>
    </location>
    <ligand>
        <name>NAD(+)</name>
        <dbReference type="ChEBI" id="CHEBI:57540"/>
    </ligand>
</feature>
<feature type="binding site" evidence="4">
    <location>
        <position position="242"/>
    </location>
    <ligand>
        <name>D-glyceraldehyde 3-phosphate</name>
        <dbReference type="ChEBI" id="CHEBI:59776"/>
    </ligand>
</feature>
<reference evidence="10" key="1">
    <citation type="submission" date="2017-09" db="EMBL/GenBank/DDBJ databases">
        <title>Depth-based differentiation of microbial function through sediment-hosted aquifers and enrichment of novel symbionts in the deep terrestrial subsurface.</title>
        <authorList>
            <person name="Probst A.J."/>
            <person name="Ladd B."/>
            <person name="Jarett J.K."/>
            <person name="Geller-Mcgrath D.E."/>
            <person name="Sieber C.M.K."/>
            <person name="Emerson J.B."/>
            <person name="Anantharaman K."/>
            <person name="Thomas B.C."/>
            <person name="Malmstrom R."/>
            <person name="Stieglmeier M."/>
            <person name="Klingl A."/>
            <person name="Woyke T."/>
            <person name="Ryan C.M."/>
            <person name="Banfield J.F."/>
        </authorList>
    </citation>
    <scope>NUCLEOTIDE SEQUENCE [LARGE SCALE GENOMIC DNA]</scope>
</reference>
<dbReference type="FunFam" id="3.40.50.720:FF:000001">
    <property type="entry name" value="Glyceraldehyde-3-phosphate dehydrogenase"/>
    <property type="match status" value="1"/>
</dbReference>
<dbReference type="GO" id="GO:0051287">
    <property type="term" value="F:NAD binding"/>
    <property type="evidence" value="ECO:0007669"/>
    <property type="project" value="InterPro"/>
</dbReference>
<keyword evidence="2" id="KW-0560">Oxidoreductase</keyword>
<dbReference type="Pfam" id="PF00044">
    <property type="entry name" value="Gp_dh_N"/>
    <property type="match status" value="1"/>
</dbReference>
<protein>
    <submittedName>
        <fullName evidence="9">Type I glyceraldehyde-3-phosphate dehydrogenase</fullName>
    </submittedName>
</protein>
<evidence type="ECO:0000256" key="2">
    <source>
        <dbReference type="ARBA" id="ARBA00023002"/>
    </source>
</evidence>
<evidence type="ECO:0000313" key="10">
    <source>
        <dbReference type="Proteomes" id="UP000229816"/>
    </source>
</evidence>
<dbReference type="PANTHER" id="PTHR43148">
    <property type="entry name" value="GLYCERALDEHYDE-3-PHOSPHATE DEHYDROGENASE 2"/>
    <property type="match status" value="1"/>
</dbReference>
<feature type="binding site" evidence="4">
    <location>
        <begin position="219"/>
        <end position="220"/>
    </location>
    <ligand>
        <name>D-glyceraldehyde 3-phosphate</name>
        <dbReference type="ChEBI" id="CHEBI:59776"/>
    </ligand>
</feature>
<gene>
    <name evidence="9" type="primary">gap</name>
    <name evidence="9" type="ORF">CO054_01375</name>
</gene>
<dbReference type="PRINTS" id="PR00078">
    <property type="entry name" value="G3PDHDRGNASE"/>
</dbReference>
<comment type="similarity">
    <text evidence="1 7">Belongs to the glyceraldehyde-3-phosphate dehydrogenase family.</text>
</comment>
<accession>A0A2M8ESU4</accession>
<feature type="domain" description="Glyceraldehyde 3-phosphate dehydrogenase NAD(P) binding" evidence="8">
    <location>
        <begin position="2"/>
        <end position="161"/>
    </location>
</feature>
<dbReference type="InterPro" id="IPR020831">
    <property type="entry name" value="GlycerAld/Erythrose_P_DH"/>
</dbReference>
<feature type="binding site" evidence="5">
    <location>
        <position position="87"/>
    </location>
    <ligand>
        <name>NAD(+)</name>
        <dbReference type="ChEBI" id="CHEBI:57540"/>
    </ligand>
</feature>